<evidence type="ECO:0000313" key="4">
    <source>
        <dbReference type="Proteomes" id="UP000824214"/>
    </source>
</evidence>
<dbReference type="Proteomes" id="UP000824214">
    <property type="component" value="Unassembled WGS sequence"/>
</dbReference>
<keyword evidence="1" id="KW-0694">RNA-binding</keyword>
<comment type="caution">
    <text evidence="3">The sequence shown here is derived from an EMBL/GenBank/DDBJ whole genome shotgun (WGS) entry which is preliminary data.</text>
</comment>
<dbReference type="InterPro" id="IPR012677">
    <property type="entry name" value="Nucleotide-bd_a/b_plait_sf"/>
</dbReference>
<dbReference type="InterPro" id="IPR040591">
    <property type="entry name" value="RqcP2_RBD"/>
</dbReference>
<gene>
    <name evidence="3" type="ORF">H9942_01950</name>
</gene>
<dbReference type="Gene3D" id="3.30.70.330">
    <property type="match status" value="1"/>
</dbReference>
<evidence type="ECO:0000313" key="3">
    <source>
        <dbReference type="EMBL" id="HJB36816.1"/>
    </source>
</evidence>
<dbReference type="SMART" id="SM00363">
    <property type="entry name" value="S4"/>
    <property type="match status" value="1"/>
</dbReference>
<proteinExistence type="predicted"/>
<name>A0A9D2RYI8_9FIRM</name>
<dbReference type="PROSITE" id="PS50889">
    <property type="entry name" value="S4"/>
    <property type="match status" value="1"/>
</dbReference>
<accession>A0A9D2RYI8</accession>
<dbReference type="Gene3D" id="3.30.1370.160">
    <property type="match status" value="1"/>
</dbReference>
<dbReference type="AlphaFoldDB" id="A0A9D2RYI8"/>
<dbReference type="CDD" id="cd00165">
    <property type="entry name" value="S4"/>
    <property type="match status" value="1"/>
</dbReference>
<dbReference type="Pfam" id="PF17774">
    <property type="entry name" value="YlmH_RBD"/>
    <property type="match status" value="1"/>
</dbReference>
<evidence type="ECO:0000256" key="1">
    <source>
        <dbReference type="PROSITE-ProRule" id="PRU00182"/>
    </source>
</evidence>
<dbReference type="EMBL" id="DWXZ01000032">
    <property type="protein sequence ID" value="HJB36816.1"/>
    <property type="molecule type" value="Genomic_DNA"/>
</dbReference>
<dbReference type="InterPro" id="IPR002942">
    <property type="entry name" value="S4_RNA-bd"/>
</dbReference>
<dbReference type="SUPFAM" id="SSF55174">
    <property type="entry name" value="Alpha-L RNA-binding motif"/>
    <property type="match status" value="1"/>
</dbReference>
<sequence>MATEQDLLAARLEDSIKLSRKRPCFLGFLDEAQAAFCQERLSRRQDVAYLSWGGHEYAERVVLGFFPDYLEPAPEFFPITPFALSYRKEDKLTHRDFLGSFMALGVERSVIGDIVVGEGQCVAFLREEMGEYFLRNIQKIGRVGVKPSLQWDGTLPGARQFAERSGVVASERLDCLTAFLCRTSREKAAGLITAGLVFLNHREALSVSQRVKEGDLLSVRKQGRFIIDELGPLTSKGRLVVKCRKFQ</sequence>
<dbReference type="GO" id="GO:0003723">
    <property type="term" value="F:RNA binding"/>
    <property type="evidence" value="ECO:0007669"/>
    <property type="project" value="UniProtKB-KW"/>
</dbReference>
<protein>
    <recommendedName>
        <fullName evidence="2">RNA-binding S4 domain-containing protein</fullName>
    </recommendedName>
</protein>
<feature type="domain" description="RNA-binding S4" evidence="2">
    <location>
        <begin position="171"/>
        <end position="231"/>
    </location>
</feature>
<reference evidence="3" key="2">
    <citation type="submission" date="2021-04" db="EMBL/GenBank/DDBJ databases">
        <authorList>
            <person name="Gilroy R."/>
        </authorList>
    </citation>
    <scope>NUCLEOTIDE SEQUENCE</scope>
    <source>
        <strain evidence="3">ChiBcolR8-3208</strain>
    </source>
</reference>
<organism evidence="3 4">
    <name type="scientific">Candidatus Acutalibacter ornithocaccae</name>
    <dbReference type="NCBI Taxonomy" id="2838416"/>
    <lineage>
        <taxon>Bacteria</taxon>
        <taxon>Bacillati</taxon>
        <taxon>Bacillota</taxon>
        <taxon>Clostridia</taxon>
        <taxon>Eubacteriales</taxon>
        <taxon>Acutalibacteraceae</taxon>
        <taxon>Acutalibacter</taxon>
    </lineage>
</organism>
<evidence type="ECO:0000259" key="2">
    <source>
        <dbReference type="SMART" id="SM00363"/>
    </source>
</evidence>
<reference evidence="3" key="1">
    <citation type="journal article" date="2021" name="PeerJ">
        <title>Extensive microbial diversity within the chicken gut microbiome revealed by metagenomics and culture.</title>
        <authorList>
            <person name="Gilroy R."/>
            <person name="Ravi A."/>
            <person name="Getino M."/>
            <person name="Pursley I."/>
            <person name="Horton D.L."/>
            <person name="Alikhan N.F."/>
            <person name="Baker D."/>
            <person name="Gharbi K."/>
            <person name="Hall N."/>
            <person name="Watson M."/>
            <person name="Adriaenssens E.M."/>
            <person name="Foster-Nyarko E."/>
            <person name="Jarju S."/>
            <person name="Secka A."/>
            <person name="Antonio M."/>
            <person name="Oren A."/>
            <person name="Chaudhuri R.R."/>
            <person name="La Ragione R."/>
            <person name="Hildebrand F."/>
            <person name="Pallen M.J."/>
        </authorList>
    </citation>
    <scope>NUCLEOTIDE SEQUENCE</scope>
    <source>
        <strain evidence="3">ChiBcolR8-3208</strain>
    </source>
</reference>